<feature type="domain" description="B12-binding" evidence="1">
    <location>
        <begin position="1"/>
        <end position="104"/>
    </location>
</feature>
<proteinExistence type="predicted"/>
<dbReference type="InterPro" id="IPR036724">
    <property type="entry name" value="Cobalamin-bd_sf"/>
</dbReference>
<comment type="caution">
    <text evidence="2">The sequence shown here is derived from an EMBL/GenBank/DDBJ whole genome shotgun (WGS) entry which is preliminary data.</text>
</comment>
<accession>A0A9X3IXB2</accession>
<dbReference type="EMBL" id="JAPNKE010000002">
    <property type="protein sequence ID" value="MCY1008262.1"/>
    <property type="molecule type" value="Genomic_DNA"/>
</dbReference>
<keyword evidence="3" id="KW-1185">Reference proteome</keyword>
<evidence type="ECO:0000259" key="1">
    <source>
        <dbReference type="PROSITE" id="PS51332"/>
    </source>
</evidence>
<gene>
    <name evidence="2" type="ORF">OV079_22410</name>
</gene>
<sequence>MVADLLTLDGWDGVFLGADVADDALLDRVAQTRPGLVVLSLTMATRRRALASLVARLRRQPSNPKILVGGSAMLGRELSDLPASAGAVLSSARAAVDWARRWKS</sequence>
<dbReference type="PROSITE" id="PS51332">
    <property type="entry name" value="B12_BINDING"/>
    <property type="match status" value="1"/>
</dbReference>
<dbReference type="AlphaFoldDB" id="A0A9X3IXB2"/>
<dbReference type="SUPFAM" id="SSF52242">
    <property type="entry name" value="Cobalamin (vitamin B12)-binding domain"/>
    <property type="match status" value="1"/>
</dbReference>
<evidence type="ECO:0000313" key="2">
    <source>
        <dbReference type="EMBL" id="MCY1008262.1"/>
    </source>
</evidence>
<dbReference type="GO" id="GO:0031419">
    <property type="term" value="F:cobalamin binding"/>
    <property type="evidence" value="ECO:0007669"/>
    <property type="project" value="InterPro"/>
</dbReference>
<dbReference type="Pfam" id="PF02310">
    <property type="entry name" value="B12-binding"/>
    <property type="match status" value="1"/>
</dbReference>
<dbReference type="GO" id="GO:0046872">
    <property type="term" value="F:metal ion binding"/>
    <property type="evidence" value="ECO:0007669"/>
    <property type="project" value="InterPro"/>
</dbReference>
<dbReference type="InterPro" id="IPR006158">
    <property type="entry name" value="Cobalamin-bd"/>
</dbReference>
<dbReference type="Gene3D" id="3.40.50.280">
    <property type="entry name" value="Cobalamin-binding domain"/>
    <property type="match status" value="1"/>
</dbReference>
<dbReference type="Proteomes" id="UP001150924">
    <property type="component" value="Unassembled WGS sequence"/>
</dbReference>
<dbReference type="RefSeq" id="WP_267770898.1">
    <property type="nucleotide sequence ID" value="NZ_JAPNKE010000002.1"/>
</dbReference>
<organism evidence="2 3">
    <name type="scientific">Nannocystis pusilla</name>
    <dbReference type="NCBI Taxonomy" id="889268"/>
    <lineage>
        <taxon>Bacteria</taxon>
        <taxon>Pseudomonadati</taxon>
        <taxon>Myxococcota</taxon>
        <taxon>Polyangia</taxon>
        <taxon>Nannocystales</taxon>
        <taxon>Nannocystaceae</taxon>
        <taxon>Nannocystis</taxon>
    </lineage>
</organism>
<name>A0A9X3IXB2_9BACT</name>
<dbReference type="CDD" id="cd02065">
    <property type="entry name" value="B12-binding_like"/>
    <property type="match status" value="1"/>
</dbReference>
<evidence type="ECO:0000313" key="3">
    <source>
        <dbReference type="Proteomes" id="UP001150924"/>
    </source>
</evidence>
<protein>
    <submittedName>
        <fullName evidence="2">Cobalamin B12-binding domain-containing protein</fullName>
    </submittedName>
</protein>
<reference evidence="2" key="1">
    <citation type="submission" date="2022-11" db="EMBL/GenBank/DDBJ databases">
        <title>Minimal conservation of predation-associated metabolite biosynthetic gene clusters underscores biosynthetic potential of Myxococcota including descriptions for ten novel species: Archangium lansinium sp. nov., Myxococcus landrumus sp. nov., Nannocystis bai.</title>
        <authorList>
            <person name="Ahearne A."/>
            <person name="Stevens C."/>
            <person name="Phillips K."/>
        </authorList>
    </citation>
    <scope>NUCLEOTIDE SEQUENCE</scope>
    <source>
        <strain evidence="2">Na p29</strain>
    </source>
</reference>